<name>A0AAV4A9K7_9GAST</name>
<evidence type="ECO:0000313" key="1">
    <source>
        <dbReference type="EMBL" id="GFO03361.1"/>
    </source>
</evidence>
<evidence type="ECO:0000313" key="2">
    <source>
        <dbReference type="Proteomes" id="UP000735302"/>
    </source>
</evidence>
<proteinExistence type="predicted"/>
<dbReference type="AlphaFoldDB" id="A0AAV4A9K7"/>
<comment type="caution">
    <text evidence="1">The sequence shown here is derived from an EMBL/GenBank/DDBJ whole genome shotgun (WGS) entry which is preliminary data.</text>
</comment>
<reference evidence="1 2" key="1">
    <citation type="journal article" date="2021" name="Elife">
        <title>Chloroplast acquisition without the gene transfer in kleptoplastic sea slugs, Plakobranchus ocellatus.</title>
        <authorList>
            <person name="Maeda T."/>
            <person name="Takahashi S."/>
            <person name="Yoshida T."/>
            <person name="Shimamura S."/>
            <person name="Takaki Y."/>
            <person name="Nagai Y."/>
            <person name="Toyoda A."/>
            <person name="Suzuki Y."/>
            <person name="Arimoto A."/>
            <person name="Ishii H."/>
            <person name="Satoh N."/>
            <person name="Nishiyama T."/>
            <person name="Hasebe M."/>
            <person name="Maruyama T."/>
            <person name="Minagawa J."/>
            <person name="Obokata J."/>
            <person name="Shigenobu S."/>
        </authorList>
    </citation>
    <scope>NUCLEOTIDE SEQUENCE [LARGE SCALE GENOMIC DNA]</scope>
</reference>
<dbReference type="EMBL" id="BLXT01003724">
    <property type="protein sequence ID" value="GFO03361.1"/>
    <property type="molecule type" value="Genomic_DNA"/>
</dbReference>
<organism evidence="1 2">
    <name type="scientific">Plakobranchus ocellatus</name>
    <dbReference type="NCBI Taxonomy" id="259542"/>
    <lineage>
        <taxon>Eukaryota</taxon>
        <taxon>Metazoa</taxon>
        <taxon>Spiralia</taxon>
        <taxon>Lophotrochozoa</taxon>
        <taxon>Mollusca</taxon>
        <taxon>Gastropoda</taxon>
        <taxon>Heterobranchia</taxon>
        <taxon>Euthyneura</taxon>
        <taxon>Panpulmonata</taxon>
        <taxon>Sacoglossa</taxon>
        <taxon>Placobranchoidea</taxon>
        <taxon>Plakobranchidae</taxon>
        <taxon>Plakobranchus</taxon>
    </lineage>
</organism>
<accession>A0AAV4A9K7</accession>
<dbReference type="PROSITE" id="PS51257">
    <property type="entry name" value="PROKAR_LIPOPROTEIN"/>
    <property type="match status" value="1"/>
</dbReference>
<dbReference type="Proteomes" id="UP000735302">
    <property type="component" value="Unassembled WGS sequence"/>
</dbReference>
<gene>
    <name evidence="1" type="ORF">PoB_002986600</name>
</gene>
<protein>
    <submittedName>
        <fullName evidence="1">Uncharacterized protein</fullName>
    </submittedName>
</protein>
<sequence>MRVYHQHAPDITPVGIPQTINLIDVASQASSSQACCPKPAGPAEDRAVEPGCCVTGAWLSRPGAATRWALEISATGPGDHHCAIRHRE</sequence>
<keyword evidence="2" id="KW-1185">Reference proteome</keyword>